<feature type="transmembrane region" description="Helical" evidence="9">
    <location>
        <begin position="85"/>
        <end position="107"/>
    </location>
</feature>
<evidence type="ECO:0000256" key="1">
    <source>
        <dbReference type="ARBA" id="ARBA00004370"/>
    </source>
</evidence>
<dbReference type="GO" id="GO:0008137">
    <property type="term" value="F:NADH dehydrogenase (ubiquinone) activity"/>
    <property type="evidence" value="ECO:0007669"/>
    <property type="project" value="UniProtKB-UniRule"/>
</dbReference>
<reference evidence="10" key="1">
    <citation type="journal article" date="2015" name="Sci. Rep.">
        <title>Fragmented mitochondrial genomes in two suborders of parasitic lice of eutherian mammals (Anoplura and Rhynchophthirina, Insecta).</title>
        <authorList>
            <person name="Shao R."/>
            <person name="Barker S.C."/>
            <person name="Li H."/>
            <person name="Song S."/>
            <person name="Poudel S."/>
            <person name="Su Y."/>
        </authorList>
    </citation>
    <scope>NUCLEOTIDE SEQUENCE</scope>
    <source>
        <strain evidence="10">B1567</strain>
    </source>
</reference>
<keyword evidence="9" id="KW-0249">Electron transport</keyword>
<evidence type="ECO:0000256" key="6">
    <source>
        <dbReference type="ARBA" id="ARBA00022989"/>
    </source>
</evidence>
<dbReference type="EMBL" id="KF933037">
    <property type="protein sequence ID" value="AIV00476.1"/>
    <property type="molecule type" value="Genomic_DNA"/>
</dbReference>
<keyword evidence="9" id="KW-1278">Translocase</keyword>
<dbReference type="InterPro" id="IPR038430">
    <property type="entry name" value="NDAH_ubi_oxred_su3_sf"/>
</dbReference>
<keyword evidence="9 10" id="KW-0496">Mitochondrion</keyword>
<dbReference type="GO" id="GO:0030964">
    <property type="term" value="C:NADH dehydrogenase complex"/>
    <property type="evidence" value="ECO:0007669"/>
    <property type="project" value="TreeGrafter"/>
</dbReference>
<feature type="transmembrane region" description="Helical" evidence="9">
    <location>
        <begin position="51"/>
        <end position="73"/>
    </location>
</feature>
<geneLocation type="mitochondrion" evidence="10"/>
<sequence length="113" mass="12766">MISVTALMVIMFTCLIMMVVSGLFSGSELKQSSNEPFECGMDVFISSRTPYALYSYLVLILFVIFDIELIVSIPLVFTNLLTCDIWSIVWTIYSLFMLMGLTVEFWLGSLTSC</sequence>
<dbReference type="GO" id="GO:0031966">
    <property type="term" value="C:mitochondrial membrane"/>
    <property type="evidence" value="ECO:0007669"/>
    <property type="project" value="UniProtKB-SubCell"/>
</dbReference>
<accession>A0A0R5QN30</accession>
<evidence type="ECO:0000256" key="9">
    <source>
        <dbReference type="RuleBase" id="RU003640"/>
    </source>
</evidence>
<dbReference type="Pfam" id="PF00507">
    <property type="entry name" value="Oxidored_q4"/>
    <property type="match status" value="1"/>
</dbReference>
<protein>
    <recommendedName>
        <fullName evidence="3 9">NADH-ubiquinone oxidoreductase chain 3</fullName>
        <ecNumber evidence="9">7.1.1.2</ecNumber>
    </recommendedName>
</protein>
<keyword evidence="4 9" id="KW-0813">Transport</keyword>
<keyword evidence="9" id="KW-0679">Respiratory chain</keyword>
<dbReference type="EC" id="7.1.1.2" evidence="9"/>
<comment type="function">
    <text evidence="9">Core subunit of the mitochondrial membrane respiratory chain NADH dehydrogenase (Complex I) which catalyzes electron transfer from NADH through the respiratory chain, using ubiquinone as an electron acceptor. Essential for the catalytic activity of complex I.</text>
</comment>
<dbReference type="AlphaFoldDB" id="A0A0R5QN30"/>
<comment type="catalytic activity">
    <reaction evidence="8 9">
        <text>a ubiquinone + NADH + 5 H(+)(in) = a ubiquinol + NAD(+) + 4 H(+)(out)</text>
        <dbReference type="Rhea" id="RHEA:29091"/>
        <dbReference type="Rhea" id="RHEA-COMP:9565"/>
        <dbReference type="Rhea" id="RHEA-COMP:9566"/>
        <dbReference type="ChEBI" id="CHEBI:15378"/>
        <dbReference type="ChEBI" id="CHEBI:16389"/>
        <dbReference type="ChEBI" id="CHEBI:17976"/>
        <dbReference type="ChEBI" id="CHEBI:57540"/>
        <dbReference type="ChEBI" id="CHEBI:57945"/>
        <dbReference type="EC" id="7.1.1.2"/>
    </reaction>
</comment>
<comment type="subcellular location">
    <subcellularLocation>
        <location evidence="1">Membrane</location>
    </subcellularLocation>
    <subcellularLocation>
        <location evidence="9">Mitochondrion membrane</location>
        <topology evidence="9">Multi-pass membrane protein</topology>
    </subcellularLocation>
</comment>
<evidence type="ECO:0000256" key="3">
    <source>
        <dbReference type="ARBA" id="ARBA00021007"/>
    </source>
</evidence>
<dbReference type="PANTHER" id="PTHR11058:SF9">
    <property type="entry name" value="NADH-UBIQUINONE OXIDOREDUCTASE CHAIN 3"/>
    <property type="match status" value="1"/>
</dbReference>
<keyword evidence="7 9" id="KW-0472">Membrane</keyword>
<gene>
    <name evidence="10" type="primary">nad3</name>
</gene>
<dbReference type="InterPro" id="IPR000440">
    <property type="entry name" value="NADH_UbQ/plastoQ_OxRdtase_su3"/>
</dbReference>
<keyword evidence="6 9" id="KW-1133">Transmembrane helix</keyword>
<feature type="transmembrane region" description="Helical" evidence="9">
    <location>
        <begin position="6"/>
        <end position="24"/>
    </location>
</feature>
<evidence type="ECO:0000256" key="2">
    <source>
        <dbReference type="ARBA" id="ARBA00008472"/>
    </source>
</evidence>
<evidence type="ECO:0000256" key="4">
    <source>
        <dbReference type="ARBA" id="ARBA00022448"/>
    </source>
</evidence>
<comment type="similarity">
    <text evidence="2 9">Belongs to the complex I subunit 3 family.</text>
</comment>
<evidence type="ECO:0000256" key="5">
    <source>
        <dbReference type="ARBA" id="ARBA00022692"/>
    </source>
</evidence>
<organism evidence="10">
    <name type="scientific">Haematomyzus elephantis</name>
    <name type="common">elephant louse</name>
    <dbReference type="NCBI Taxonomy" id="160133"/>
    <lineage>
        <taxon>Eukaryota</taxon>
        <taxon>Metazoa</taxon>
        <taxon>Ecdysozoa</taxon>
        <taxon>Arthropoda</taxon>
        <taxon>Hexapoda</taxon>
        <taxon>Insecta</taxon>
        <taxon>Pterygota</taxon>
        <taxon>Neoptera</taxon>
        <taxon>Paraneoptera</taxon>
        <taxon>Psocodea</taxon>
        <taxon>Troctomorpha</taxon>
        <taxon>Phthiraptera</taxon>
        <taxon>Rhynchophthirina</taxon>
        <taxon>Haematomyzidae</taxon>
        <taxon>Haematomyzus</taxon>
    </lineage>
</organism>
<name>A0A0R5QN30_9NEOP</name>
<keyword evidence="9" id="KW-0830">Ubiquinone</keyword>
<keyword evidence="9" id="KW-0520">NAD</keyword>
<keyword evidence="5 9" id="KW-0812">Transmembrane</keyword>
<evidence type="ECO:0000256" key="7">
    <source>
        <dbReference type="ARBA" id="ARBA00023136"/>
    </source>
</evidence>
<dbReference type="Gene3D" id="1.20.58.1610">
    <property type="entry name" value="NADH:ubiquinone/plastoquinone oxidoreductase, chain 3"/>
    <property type="match status" value="1"/>
</dbReference>
<dbReference type="PANTHER" id="PTHR11058">
    <property type="entry name" value="NADH-UBIQUINONE OXIDOREDUCTASE CHAIN 3"/>
    <property type="match status" value="1"/>
</dbReference>
<proteinExistence type="inferred from homology"/>
<evidence type="ECO:0000313" key="10">
    <source>
        <dbReference type="EMBL" id="AIV00476.1"/>
    </source>
</evidence>
<evidence type="ECO:0000256" key="8">
    <source>
        <dbReference type="ARBA" id="ARBA00049551"/>
    </source>
</evidence>